<organism evidence="6 7">
    <name type="scientific">Skeletonema marinoi</name>
    <dbReference type="NCBI Taxonomy" id="267567"/>
    <lineage>
        <taxon>Eukaryota</taxon>
        <taxon>Sar</taxon>
        <taxon>Stramenopiles</taxon>
        <taxon>Ochrophyta</taxon>
        <taxon>Bacillariophyta</taxon>
        <taxon>Coscinodiscophyceae</taxon>
        <taxon>Thalassiosirophycidae</taxon>
        <taxon>Thalassiosirales</taxon>
        <taxon>Skeletonemataceae</taxon>
        <taxon>Skeletonema</taxon>
        <taxon>Skeletonema marinoi-dohrnii complex</taxon>
    </lineage>
</organism>
<dbReference type="InterPro" id="IPR029062">
    <property type="entry name" value="Class_I_gatase-like"/>
</dbReference>
<protein>
    <recommendedName>
        <fullName evidence="2">anthranilate synthase</fullName>
        <ecNumber evidence="2">4.1.3.27</ecNumber>
    </recommendedName>
</protein>
<evidence type="ECO:0000256" key="1">
    <source>
        <dbReference type="ARBA" id="ARBA00004873"/>
    </source>
</evidence>
<keyword evidence="7" id="KW-1185">Reference proteome</keyword>
<comment type="pathway">
    <text evidence="1">Amino-acid biosynthesis; L-tryptophan biosynthesis; L-tryptophan from chorismate: step 1/5.</text>
</comment>
<dbReference type="EMBL" id="JATAAI010000008">
    <property type="protein sequence ID" value="KAK1743649.1"/>
    <property type="molecule type" value="Genomic_DNA"/>
</dbReference>
<evidence type="ECO:0000313" key="6">
    <source>
        <dbReference type="EMBL" id="KAK1743649.1"/>
    </source>
</evidence>
<keyword evidence="3" id="KW-0057">Aromatic amino acid biosynthesis</keyword>
<evidence type="ECO:0000256" key="2">
    <source>
        <dbReference type="ARBA" id="ARBA00012266"/>
    </source>
</evidence>
<sequence>METELKASAMLDAIAGANKVADSGDAETEQLDVVKKAGEGKSIILVDHEDSFVHTLGNYLRQTGASVKTLRSGPSALESIQKLVDEGNKPDMVVLSPGPGNPTDFKLSDTISLLEKNQIAGFGVCLGLQGMVEHFGGELGVLGYPMHGKQTPVTLTEQGKDSHSILTGFQTRSRWLDITLSWLK</sequence>
<evidence type="ECO:0000256" key="3">
    <source>
        <dbReference type="ARBA" id="ARBA00022822"/>
    </source>
</evidence>
<dbReference type="PRINTS" id="PR00097">
    <property type="entry name" value="ANTSNTHASEII"/>
</dbReference>
<dbReference type="Proteomes" id="UP001224775">
    <property type="component" value="Unassembled WGS sequence"/>
</dbReference>
<dbReference type="InterPro" id="IPR006221">
    <property type="entry name" value="TrpG/PapA_dom"/>
</dbReference>
<dbReference type="PANTHER" id="PTHR43418:SF4">
    <property type="entry name" value="MULTIFUNCTIONAL TRYPTOPHAN BIOSYNTHESIS PROTEIN"/>
    <property type="match status" value="1"/>
</dbReference>
<keyword evidence="4" id="KW-0315">Glutamine amidotransferase</keyword>
<dbReference type="EC" id="4.1.3.27" evidence="2"/>
<keyword evidence="3" id="KW-0028">Amino-acid biosynthesis</keyword>
<evidence type="ECO:0000259" key="5">
    <source>
        <dbReference type="Pfam" id="PF00117"/>
    </source>
</evidence>
<dbReference type="InterPro" id="IPR050472">
    <property type="entry name" value="Anth_synth/Amidotransfase"/>
</dbReference>
<keyword evidence="3" id="KW-0822">Tryptophan biosynthesis</keyword>
<accession>A0AAD8YBZ4</accession>
<dbReference type="CDD" id="cd01743">
    <property type="entry name" value="GATase1_Anthranilate_Synthase"/>
    <property type="match status" value="1"/>
</dbReference>
<dbReference type="Gene3D" id="3.40.50.880">
    <property type="match status" value="1"/>
</dbReference>
<reference evidence="6" key="1">
    <citation type="submission" date="2023-06" db="EMBL/GenBank/DDBJ databases">
        <title>Survivors Of The Sea: Transcriptome response of Skeletonema marinoi to long-term dormancy.</title>
        <authorList>
            <person name="Pinder M.I.M."/>
            <person name="Kourtchenko O."/>
            <person name="Robertson E.K."/>
            <person name="Larsson T."/>
            <person name="Maumus F."/>
            <person name="Osuna-Cruz C.M."/>
            <person name="Vancaester E."/>
            <person name="Stenow R."/>
            <person name="Vandepoele K."/>
            <person name="Ploug H."/>
            <person name="Bruchert V."/>
            <person name="Godhe A."/>
            <person name="Topel M."/>
        </authorList>
    </citation>
    <scope>NUCLEOTIDE SEQUENCE</scope>
    <source>
        <strain evidence="6">R05AC</strain>
    </source>
</reference>
<dbReference type="InterPro" id="IPR017926">
    <property type="entry name" value="GATASE"/>
</dbReference>
<evidence type="ECO:0000313" key="7">
    <source>
        <dbReference type="Proteomes" id="UP001224775"/>
    </source>
</evidence>
<dbReference type="GO" id="GO:0004049">
    <property type="term" value="F:anthranilate synthase activity"/>
    <property type="evidence" value="ECO:0007669"/>
    <property type="project" value="UniProtKB-EC"/>
</dbReference>
<comment type="caution">
    <text evidence="6">The sequence shown here is derived from an EMBL/GenBank/DDBJ whole genome shotgun (WGS) entry which is preliminary data.</text>
</comment>
<dbReference type="PROSITE" id="PS51273">
    <property type="entry name" value="GATASE_TYPE_1"/>
    <property type="match status" value="1"/>
</dbReference>
<dbReference type="Pfam" id="PF00117">
    <property type="entry name" value="GATase"/>
    <property type="match status" value="1"/>
</dbReference>
<dbReference type="PANTHER" id="PTHR43418">
    <property type="entry name" value="MULTIFUNCTIONAL TRYPTOPHAN BIOSYNTHESIS PROTEIN-RELATED"/>
    <property type="match status" value="1"/>
</dbReference>
<name>A0AAD8YBZ4_9STRA</name>
<dbReference type="GO" id="GO:0005829">
    <property type="term" value="C:cytosol"/>
    <property type="evidence" value="ECO:0007669"/>
    <property type="project" value="TreeGrafter"/>
</dbReference>
<proteinExistence type="predicted"/>
<dbReference type="GO" id="GO:0000162">
    <property type="term" value="P:L-tryptophan biosynthetic process"/>
    <property type="evidence" value="ECO:0007669"/>
    <property type="project" value="UniProtKB-KW"/>
</dbReference>
<gene>
    <name evidence="6" type="ORF">QTG54_005246</name>
</gene>
<evidence type="ECO:0000256" key="4">
    <source>
        <dbReference type="ARBA" id="ARBA00022962"/>
    </source>
</evidence>
<dbReference type="AlphaFoldDB" id="A0AAD8YBZ4"/>
<dbReference type="SUPFAM" id="SSF52317">
    <property type="entry name" value="Class I glutamine amidotransferase-like"/>
    <property type="match status" value="1"/>
</dbReference>
<feature type="domain" description="Glutamine amidotransferase" evidence="5">
    <location>
        <begin position="45"/>
        <end position="164"/>
    </location>
</feature>